<evidence type="ECO:0000259" key="2">
    <source>
        <dbReference type="SMART" id="SM00922"/>
    </source>
</evidence>
<dbReference type="Gene3D" id="3.20.20.120">
    <property type="entry name" value="Enolase-like C-terminal domain"/>
    <property type="match status" value="1"/>
</dbReference>
<dbReference type="CDD" id="cd03316">
    <property type="entry name" value="MR_like"/>
    <property type="match status" value="1"/>
</dbReference>
<dbReference type="EMBL" id="JARFYM010000004">
    <property type="protein sequence ID" value="MDL2398939.1"/>
    <property type="molecule type" value="Genomic_DNA"/>
</dbReference>
<evidence type="ECO:0000256" key="1">
    <source>
        <dbReference type="ARBA" id="ARBA00023239"/>
    </source>
</evidence>
<keyword evidence="1" id="KW-0456">Lyase</keyword>
<evidence type="ECO:0000313" key="4">
    <source>
        <dbReference type="Proteomes" id="UP001172645"/>
    </source>
</evidence>
<reference evidence="3" key="1">
    <citation type="submission" date="2023-06" db="EMBL/GenBank/DDBJ databases">
        <title>Phylogenetic Diversity of Rhizobium strains.</title>
        <authorList>
            <person name="Moura F.T."/>
            <person name="Helene L.C.F."/>
            <person name="Hungria M."/>
        </authorList>
    </citation>
    <scope>NUCLEOTIDE SEQUENCE</scope>
    <source>
        <strain evidence="3">CCGE526</strain>
    </source>
</reference>
<dbReference type="SMART" id="SM00922">
    <property type="entry name" value="MR_MLE"/>
    <property type="match status" value="1"/>
</dbReference>
<gene>
    <name evidence="3" type="ORF">PY649_08550</name>
</gene>
<feature type="domain" description="Mandelate racemase/muconate lactonizing enzyme C-terminal" evidence="2">
    <location>
        <begin position="123"/>
        <end position="233"/>
    </location>
</feature>
<dbReference type="InterPro" id="IPR018110">
    <property type="entry name" value="Mandel_Rmase/mucon_lact_enz_CS"/>
</dbReference>
<sequence length="384" mass="41446">MKITSVEAIFVDKYLIARVKTSDGYVGIGESGAWGHLEASAAAILKCGEYLRGKDAFAIEHHWNALQRASHFTGAAIMGAVSAIDIALWDIKGQALGVPVFELLGGAVRNKVRVYAHVKAKTPQKMVEEALLKKRQGFTALGHLNPFLDEDYDSYFKPHSQKIDDAVALVAALRESLGPTVDLCIELHRRLTVAEAVTFARKVEPFNPMFIEDPLKPSAVDAMAWVADHVPVPIATGERYFSLHQFQTLAARRGVQFLRPSIGLCGGITGAKKIAALGEAYDMDIIPHNPLSPLNLAAELQLVGAVPNVALQEYPMLSSALHGSTELPGEEIFAGLPKPSAGFISIPTAPGLGIQLAENALHAFPKVDRPISIRPHEDGSFVDQ</sequence>
<dbReference type="Proteomes" id="UP001172645">
    <property type="component" value="Unassembled WGS sequence"/>
</dbReference>
<dbReference type="SFLD" id="SFLDS00001">
    <property type="entry name" value="Enolase"/>
    <property type="match status" value="1"/>
</dbReference>
<dbReference type="PANTHER" id="PTHR48080">
    <property type="entry name" value="D-GALACTONATE DEHYDRATASE-RELATED"/>
    <property type="match status" value="1"/>
</dbReference>
<dbReference type="PROSITE" id="PS00908">
    <property type="entry name" value="MR_MLE_1"/>
    <property type="match status" value="1"/>
</dbReference>
<dbReference type="SUPFAM" id="SSF54826">
    <property type="entry name" value="Enolase N-terminal domain-like"/>
    <property type="match status" value="1"/>
</dbReference>
<dbReference type="Gene3D" id="3.30.390.10">
    <property type="entry name" value="Enolase-like, N-terminal domain"/>
    <property type="match status" value="1"/>
</dbReference>
<dbReference type="SUPFAM" id="SSF51604">
    <property type="entry name" value="Enolase C-terminal domain-like"/>
    <property type="match status" value="1"/>
</dbReference>
<comment type="caution">
    <text evidence="3">The sequence shown here is derived from an EMBL/GenBank/DDBJ whole genome shotgun (WGS) entry which is preliminary data.</text>
</comment>
<dbReference type="Pfam" id="PF13378">
    <property type="entry name" value="MR_MLE_C"/>
    <property type="match status" value="1"/>
</dbReference>
<dbReference type="InterPro" id="IPR013342">
    <property type="entry name" value="Mandelate_racemase_C"/>
</dbReference>
<dbReference type="InterPro" id="IPR029017">
    <property type="entry name" value="Enolase-like_N"/>
</dbReference>
<dbReference type="Pfam" id="PF02746">
    <property type="entry name" value="MR_MLE_N"/>
    <property type="match status" value="1"/>
</dbReference>
<organism evidence="3 4">
    <name type="scientific">Rhizobium mayense</name>
    <dbReference type="NCBI Taxonomy" id="1312184"/>
    <lineage>
        <taxon>Bacteria</taxon>
        <taxon>Pseudomonadati</taxon>
        <taxon>Pseudomonadota</taxon>
        <taxon>Alphaproteobacteria</taxon>
        <taxon>Hyphomicrobiales</taxon>
        <taxon>Rhizobiaceae</taxon>
        <taxon>Rhizobium/Agrobacterium group</taxon>
        <taxon>Rhizobium</taxon>
    </lineage>
</organism>
<protein>
    <submittedName>
        <fullName evidence="3">Mandelate racemase/muconate lactonizing enzyme family protein</fullName>
    </submittedName>
</protein>
<dbReference type="InterPro" id="IPR036849">
    <property type="entry name" value="Enolase-like_C_sf"/>
</dbReference>
<dbReference type="InterPro" id="IPR034593">
    <property type="entry name" value="DgoD-like"/>
</dbReference>
<keyword evidence="4" id="KW-1185">Reference proteome</keyword>
<dbReference type="InterPro" id="IPR013341">
    <property type="entry name" value="Mandelate_racemase_N_dom"/>
</dbReference>
<evidence type="ECO:0000313" key="3">
    <source>
        <dbReference type="EMBL" id="MDL2398939.1"/>
    </source>
</evidence>
<dbReference type="PANTHER" id="PTHR48080:SF2">
    <property type="entry name" value="D-GALACTONATE DEHYDRATASE"/>
    <property type="match status" value="1"/>
</dbReference>
<proteinExistence type="predicted"/>
<name>A0ABT7JRG6_9HYPH</name>
<dbReference type="InterPro" id="IPR029065">
    <property type="entry name" value="Enolase_C-like"/>
</dbReference>
<dbReference type="RefSeq" id="WP_285867834.1">
    <property type="nucleotide sequence ID" value="NZ_JARFYM010000004.1"/>
</dbReference>
<accession>A0ABT7JRG6</accession>